<feature type="transmembrane region" description="Helical" evidence="1">
    <location>
        <begin position="54"/>
        <end position="75"/>
    </location>
</feature>
<keyword evidence="1" id="KW-1133">Transmembrane helix</keyword>
<dbReference type="EMBL" id="BK016171">
    <property type="protein sequence ID" value="DAF99751.1"/>
    <property type="molecule type" value="Genomic_DNA"/>
</dbReference>
<protein>
    <submittedName>
        <fullName evidence="2">Uncharacterized protein</fullName>
    </submittedName>
</protein>
<evidence type="ECO:0000256" key="1">
    <source>
        <dbReference type="SAM" id="Phobius"/>
    </source>
</evidence>
<organism evidence="2">
    <name type="scientific">Siphoviridae sp. ctuOq1</name>
    <dbReference type="NCBI Taxonomy" id="2825713"/>
    <lineage>
        <taxon>Viruses</taxon>
        <taxon>Duplodnaviria</taxon>
        <taxon>Heunggongvirae</taxon>
        <taxon>Uroviricota</taxon>
        <taxon>Caudoviricetes</taxon>
    </lineage>
</organism>
<sequence>MSHSSPVILCSFKSLTYKSVSDSLEATNIATIISFFSIVIMFFKCIVMKSNFKFLLLISYLTTIIYLLVQILNVIQK</sequence>
<feature type="transmembrane region" description="Helical" evidence="1">
    <location>
        <begin position="29"/>
        <end position="47"/>
    </location>
</feature>
<name>A0A8S5UZ39_9CAUD</name>
<evidence type="ECO:0000313" key="2">
    <source>
        <dbReference type="EMBL" id="DAF99751.1"/>
    </source>
</evidence>
<keyword evidence="1" id="KW-0812">Transmembrane</keyword>
<proteinExistence type="predicted"/>
<accession>A0A8S5UZ39</accession>
<keyword evidence="1" id="KW-0472">Membrane</keyword>
<reference evidence="2" key="1">
    <citation type="journal article" date="2021" name="Proc. Natl. Acad. Sci. U.S.A.">
        <title>A Catalog of Tens of Thousands of Viruses from Human Metagenomes Reveals Hidden Associations with Chronic Diseases.</title>
        <authorList>
            <person name="Tisza M.J."/>
            <person name="Buck C.B."/>
        </authorList>
    </citation>
    <scope>NUCLEOTIDE SEQUENCE</scope>
    <source>
        <strain evidence="2">CtuOq1</strain>
    </source>
</reference>